<feature type="region of interest" description="Disordered" evidence="1">
    <location>
        <begin position="79"/>
        <end position="155"/>
    </location>
</feature>
<proteinExistence type="predicted"/>
<evidence type="ECO:0000313" key="2">
    <source>
        <dbReference type="EMBL" id="CAH1270813.1"/>
    </source>
</evidence>
<organism evidence="2 3">
    <name type="scientific">Branchiostoma lanceolatum</name>
    <name type="common">Common lancelet</name>
    <name type="synonym">Amphioxus lanceolatum</name>
    <dbReference type="NCBI Taxonomy" id="7740"/>
    <lineage>
        <taxon>Eukaryota</taxon>
        <taxon>Metazoa</taxon>
        <taxon>Chordata</taxon>
        <taxon>Cephalochordata</taxon>
        <taxon>Leptocardii</taxon>
        <taxon>Amphioxiformes</taxon>
        <taxon>Branchiostomatidae</taxon>
        <taxon>Branchiostoma</taxon>
    </lineage>
</organism>
<protein>
    <submittedName>
        <fullName evidence="2">Hypp4454 protein</fullName>
    </submittedName>
</protein>
<sequence>MTSPSHNITPNLCQPTTLPDLHCSVTMGEGGGRLDGSPVSLRPGSGPARRYTWPGSRLVKPRPSLRHASAVVLLVCGNKQQQQQPRHRGEESLGKQNNNNNNPDTTGRNPWVNKTTTTTTQTPQGGILGKGQQQQQVITTTTTGNLPAPRTRHTSPRRIMGTMRCNNLGRRPEEVRGKVPDVSGSPVRLGLTWAEPEELLCPQTDKILLTLSGATLCEKGQSLTGHVPRKNLGTQQHGGDLPSDPEQLTQVTVGEENLKVVPTFCYLGDMISQAGGCSDAVTARIKSAWKSFHELLPILTNRYIPLRNRGHVFNSCIRSVLLYASETWAVASEDIKRLDRSDNAMVRWICPRKLSETLSTKQLRAKLGVHSVQDVMRSKRLRWYGHLERMDRERWPKRIIGMTVEGRNPRGRPRRKWIDKIKEDLHHLNLHDADPQDRGTWRAATKLPHQHASTSNPQMMGTRRR</sequence>
<dbReference type="AlphaFoldDB" id="A0A8K0ADN9"/>
<feature type="region of interest" description="Disordered" evidence="1">
    <location>
        <begin position="224"/>
        <end position="245"/>
    </location>
</feature>
<name>A0A8K0ADN9_BRALA</name>
<reference evidence="2" key="1">
    <citation type="submission" date="2022-01" db="EMBL/GenBank/DDBJ databases">
        <authorList>
            <person name="Braso-Vives M."/>
        </authorList>
    </citation>
    <scope>NUCLEOTIDE SEQUENCE</scope>
</reference>
<dbReference type="PANTHER" id="PTHR47027">
    <property type="entry name" value="REVERSE TRANSCRIPTASE DOMAIN-CONTAINING PROTEIN"/>
    <property type="match status" value="1"/>
</dbReference>
<accession>A0A8K0ADN9</accession>
<dbReference type="OrthoDB" id="6114693at2759"/>
<evidence type="ECO:0000313" key="3">
    <source>
        <dbReference type="Proteomes" id="UP000838412"/>
    </source>
</evidence>
<dbReference type="EMBL" id="OV696692">
    <property type="protein sequence ID" value="CAH1270813.1"/>
    <property type="molecule type" value="Genomic_DNA"/>
</dbReference>
<keyword evidence="3" id="KW-1185">Reference proteome</keyword>
<dbReference type="Proteomes" id="UP000838412">
    <property type="component" value="Chromosome 7"/>
</dbReference>
<feature type="region of interest" description="Disordered" evidence="1">
    <location>
        <begin position="29"/>
        <end position="62"/>
    </location>
</feature>
<dbReference type="PANTHER" id="PTHR47027:SF28">
    <property type="entry name" value="ENDONUCLEASE-REVERSE TRANSCRIPTASE"/>
    <property type="match status" value="1"/>
</dbReference>
<evidence type="ECO:0000256" key="1">
    <source>
        <dbReference type="SAM" id="MobiDB-lite"/>
    </source>
</evidence>
<feature type="compositionally biased region" description="Polar residues" evidence="1">
    <location>
        <begin position="103"/>
        <end position="114"/>
    </location>
</feature>
<gene>
    <name evidence="2" type="primary">Hypp4454</name>
    <name evidence="2" type="ORF">BLAG_LOCUS22992</name>
</gene>
<feature type="compositionally biased region" description="Low complexity" evidence="1">
    <location>
        <begin position="115"/>
        <end position="144"/>
    </location>
</feature>